<reference evidence="1" key="1">
    <citation type="submission" date="2019-12" db="EMBL/GenBank/DDBJ databases">
        <title>Genome sequencing and annotation of Brassica cretica.</title>
        <authorList>
            <person name="Studholme D.J."/>
            <person name="Sarris P."/>
        </authorList>
    </citation>
    <scope>NUCLEOTIDE SEQUENCE</scope>
    <source>
        <strain evidence="1">PFS-109/04</strain>
        <tissue evidence="1">Leaf</tissue>
    </source>
</reference>
<evidence type="ECO:0000313" key="1">
    <source>
        <dbReference type="EMBL" id="KAF3553081.1"/>
    </source>
</evidence>
<name>A0A3N6RN38_BRACR</name>
<sequence>MWDSTKVHSGYEVNMWEDRWIPTTPARLARRNVPVVHLRLIVSGLIKGELKEWDVEMLKNFVFKMICH</sequence>
<proteinExistence type="predicted"/>
<evidence type="ECO:0000313" key="2">
    <source>
        <dbReference type="Proteomes" id="UP000712600"/>
    </source>
</evidence>
<gene>
    <name evidence="1" type="ORF">F2Q69_00015995</name>
</gene>
<dbReference type="EMBL" id="QGKX02000996">
    <property type="protein sequence ID" value="KAF3553081.1"/>
    <property type="molecule type" value="Genomic_DNA"/>
</dbReference>
<comment type="caution">
    <text evidence="1">The sequence shown here is derived from an EMBL/GenBank/DDBJ whole genome shotgun (WGS) entry which is preliminary data.</text>
</comment>
<protein>
    <submittedName>
        <fullName evidence="1">Uncharacterized protein</fullName>
    </submittedName>
</protein>
<dbReference type="AlphaFoldDB" id="A0A3N6RN38"/>
<dbReference type="Proteomes" id="UP000712600">
    <property type="component" value="Unassembled WGS sequence"/>
</dbReference>
<organism evidence="1 2">
    <name type="scientific">Brassica cretica</name>
    <name type="common">Mustard</name>
    <dbReference type="NCBI Taxonomy" id="69181"/>
    <lineage>
        <taxon>Eukaryota</taxon>
        <taxon>Viridiplantae</taxon>
        <taxon>Streptophyta</taxon>
        <taxon>Embryophyta</taxon>
        <taxon>Tracheophyta</taxon>
        <taxon>Spermatophyta</taxon>
        <taxon>Magnoliopsida</taxon>
        <taxon>eudicotyledons</taxon>
        <taxon>Gunneridae</taxon>
        <taxon>Pentapetalae</taxon>
        <taxon>rosids</taxon>
        <taxon>malvids</taxon>
        <taxon>Brassicales</taxon>
        <taxon>Brassicaceae</taxon>
        <taxon>Brassiceae</taxon>
        <taxon>Brassica</taxon>
    </lineage>
</organism>
<accession>A0A3N6RN38</accession>